<evidence type="ECO:0000256" key="1">
    <source>
        <dbReference type="ARBA" id="ARBA00004571"/>
    </source>
</evidence>
<dbReference type="Gene3D" id="2.60.40.3110">
    <property type="match status" value="1"/>
</dbReference>
<dbReference type="Pfam" id="PF00577">
    <property type="entry name" value="Usher"/>
    <property type="match status" value="1"/>
</dbReference>
<feature type="signal peptide" evidence="9">
    <location>
        <begin position="1"/>
        <end position="31"/>
    </location>
</feature>
<keyword evidence="3" id="KW-0813">Transport</keyword>
<keyword evidence="7" id="KW-0472">Membrane</keyword>
<keyword evidence="4" id="KW-1134">Transmembrane beta strand</keyword>
<evidence type="ECO:0000313" key="12">
    <source>
        <dbReference type="EMBL" id="AKZ64149.1"/>
    </source>
</evidence>
<dbReference type="Proteomes" id="UP000063429">
    <property type="component" value="Chromosome"/>
</dbReference>
<evidence type="ECO:0000256" key="7">
    <source>
        <dbReference type="ARBA" id="ARBA00023136"/>
    </source>
</evidence>
<dbReference type="InterPro" id="IPR000015">
    <property type="entry name" value="Fimb_usher"/>
</dbReference>
<comment type="similarity">
    <text evidence="2">Belongs to the fimbrial export usher family.</text>
</comment>
<dbReference type="SUPFAM" id="SSF141729">
    <property type="entry name" value="FimD N-terminal domain-like"/>
    <property type="match status" value="1"/>
</dbReference>
<comment type="subcellular location">
    <subcellularLocation>
        <location evidence="1">Cell outer membrane</location>
        <topology evidence="1">Multi-pass membrane protein</topology>
    </subcellularLocation>
</comment>
<feature type="domain" description="PapC-like C-terminal" evidence="10">
    <location>
        <begin position="765"/>
        <end position="831"/>
    </location>
</feature>
<evidence type="ECO:0000313" key="13">
    <source>
        <dbReference type="Proteomes" id="UP000063429"/>
    </source>
</evidence>
<dbReference type="RefSeq" id="WP_053199391.1">
    <property type="nucleotide sequence ID" value="NZ_CP011409.1"/>
</dbReference>
<name>A0ABM5V3S4_9BURK</name>
<dbReference type="InterPro" id="IPR025885">
    <property type="entry name" value="PapC_N"/>
</dbReference>
<keyword evidence="6 9" id="KW-0732">Signal</keyword>
<dbReference type="Pfam" id="PF13954">
    <property type="entry name" value="PapC_N"/>
    <property type="match status" value="1"/>
</dbReference>
<evidence type="ECO:0000256" key="2">
    <source>
        <dbReference type="ARBA" id="ARBA00008064"/>
    </source>
</evidence>
<dbReference type="InterPro" id="IPR037224">
    <property type="entry name" value="PapC_N_sf"/>
</dbReference>
<gene>
    <name evidence="12" type="ORF">F506_17075</name>
</gene>
<dbReference type="Gene3D" id="2.60.40.2610">
    <property type="entry name" value="Outer membrane usher protein FimD, plug domain"/>
    <property type="match status" value="1"/>
</dbReference>
<dbReference type="InterPro" id="IPR043142">
    <property type="entry name" value="PapC-like_C_sf"/>
</dbReference>
<feature type="domain" description="PapC N-terminal" evidence="11">
    <location>
        <begin position="42"/>
        <end position="192"/>
    </location>
</feature>
<evidence type="ECO:0000256" key="3">
    <source>
        <dbReference type="ARBA" id="ARBA00022448"/>
    </source>
</evidence>
<keyword evidence="13" id="KW-1185">Reference proteome</keyword>
<proteinExistence type="inferred from homology"/>
<dbReference type="PANTHER" id="PTHR30451">
    <property type="entry name" value="OUTER MEMBRANE USHER PROTEIN"/>
    <property type="match status" value="1"/>
</dbReference>
<evidence type="ECO:0000256" key="9">
    <source>
        <dbReference type="SAM" id="SignalP"/>
    </source>
</evidence>
<keyword evidence="8" id="KW-0998">Cell outer membrane</keyword>
<evidence type="ECO:0000259" key="10">
    <source>
        <dbReference type="Pfam" id="PF13953"/>
    </source>
</evidence>
<evidence type="ECO:0000256" key="5">
    <source>
        <dbReference type="ARBA" id="ARBA00022692"/>
    </source>
</evidence>
<feature type="chain" id="PRO_5046256657" evidence="9">
    <location>
        <begin position="32"/>
        <end position="876"/>
    </location>
</feature>
<sequence length="876" mass="94060">MKSIRQTFKRKPLCSMVLVMLAALPPCAAYAQKKPTVLAQAQFNDSFLQRKEGKSLDLSRFKNGNPVQAGTYRADIYVNETWAGRSDVVLRSIDGDPTNVRFCPDRAFLDMAGIDFAKLSPETFATIKQATPESCLNIEELVPRATALFDNSELRLNVSIPQISLRRQARGYVNPDSWDRGVNAAILGYNFNTYRTSTPGSPPNSSYYLGLNGGVNLGDWRLRNFSTATKQSGGKIRFQNTATYLQRELVDLKSQLTLGDTYTTGQFFDSFSFRGVRLASDDRMLPDSLTGYAPVVRGVAKTNAKVTVSQGGNILYETTVAPGQFEINDLYSTGYGGDLSVVITEADGSRTSFTVPYASVAQLLRPGVGRYSVTAGRTRNGAALQANFVQATYERGMTNSLTLFGGAQAANDYLSAVGGAAFNTEVGALSASVTQSHAKVSEQDTRSGQSYRADYSKLLKDTGTNVSLAAYRYSSSGFMRLQDLLAAKERIAKGPLGSQIDRQRSQLQLLINQSLGEKNGSFYLSSSMQNYWNRDGSTMQYQAGYNNNWKSISYSVYVQRQKELTTGTTSTQYFTSATMPLGREAQSPTLSANVSKDSRGGTSLQSTLNGVLGEDNAFSYGMSASKNPGSSNSSVNGQYRAAYANVGGSYGYGSRGTTQMSAQASGAIVAHPGGVTLAQSVGETIGIVEARDAEGAMLNTAGVRVDGRGYAVVPYLTPYRLNEVAIDPKGSSTDVELAMTSQRVAPRSGAVVMLKYPTVSGRSILFQVTLPNGDAVPFGAEVLDGEGNSIGLAGQGGRVFVRASNEDAGRLVVKWGQAATEQCSVQYQLPPRPKDAKGIVFDTAEARCEFTPQVAGKKPDVKIVGKAADPGQSVTR</sequence>
<evidence type="ECO:0000256" key="4">
    <source>
        <dbReference type="ARBA" id="ARBA00022452"/>
    </source>
</evidence>
<evidence type="ECO:0000256" key="6">
    <source>
        <dbReference type="ARBA" id="ARBA00022729"/>
    </source>
</evidence>
<organism evidence="12 13">
    <name type="scientific">Herbaspirillum hiltneri N3</name>
    <dbReference type="NCBI Taxonomy" id="1262470"/>
    <lineage>
        <taxon>Bacteria</taxon>
        <taxon>Pseudomonadati</taxon>
        <taxon>Pseudomonadota</taxon>
        <taxon>Betaproteobacteria</taxon>
        <taxon>Burkholderiales</taxon>
        <taxon>Oxalobacteraceae</taxon>
        <taxon>Herbaspirillum</taxon>
    </lineage>
</organism>
<evidence type="ECO:0000256" key="8">
    <source>
        <dbReference type="ARBA" id="ARBA00023237"/>
    </source>
</evidence>
<accession>A0ABM5V3S4</accession>
<dbReference type="InterPro" id="IPR025949">
    <property type="entry name" value="PapC-like_C"/>
</dbReference>
<dbReference type="Gene3D" id="3.10.20.410">
    <property type="match status" value="1"/>
</dbReference>
<reference evidence="13" key="1">
    <citation type="journal article" date="2015" name="Genome Announc.">
        <title>Complete Genome Sequence of Herbaspirillum hiltneri N3 (DSM 17495), Isolated from Surface-Sterilized Wheat Roots.</title>
        <authorList>
            <person name="Guizelini D."/>
            <person name="Saizaki P.M."/>
            <person name="Coimbra N.A."/>
            <person name="Weiss V.A."/>
            <person name="Faoro H."/>
            <person name="Sfeir M.Z."/>
            <person name="Baura V.A."/>
            <person name="Monteiro R.A."/>
            <person name="Chubatsu L.S."/>
            <person name="Souza E.M."/>
            <person name="Cruz L.M."/>
            <person name="Pedrosa F.O."/>
            <person name="Raittz R.T."/>
            <person name="Marchaukoski J.N."/>
            <person name="Steffens M.B."/>
        </authorList>
    </citation>
    <scope>NUCLEOTIDE SEQUENCE [LARGE SCALE GENOMIC DNA]</scope>
    <source>
        <strain evidence="13">N3</strain>
    </source>
</reference>
<dbReference type="Pfam" id="PF13953">
    <property type="entry name" value="PapC_C"/>
    <property type="match status" value="1"/>
</dbReference>
<dbReference type="Gene3D" id="2.60.40.2070">
    <property type="match status" value="1"/>
</dbReference>
<dbReference type="PANTHER" id="PTHR30451:SF20">
    <property type="entry name" value="FIMBRIAE USHER"/>
    <property type="match status" value="1"/>
</dbReference>
<dbReference type="InterPro" id="IPR042186">
    <property type="entry name" value="FimD_plug_dom"/>
</dbReference>
<protein>
    <submittedName>
        <fullName evidence="12">Pilus assembly protein PapC</fullName>
    </submittedName>
</protein>
<dbReference type="EMBL" id="CP011409">
    <property type="protein sequence ID" value="AKZ64149.1"/>
    <property type="molecule type" value="Genomic_DNA"/>
</dbReference>
<evidence type="ECO:0000259" key="11">
    <source>
        <dbReference type="Pfam" id="PF13954"/>
    </source>
</evidence>
<keyword evidence="5" id="KW-0812">Transmembrane</keyword>